<dbReference type="KEGG" id="paek:D3873_07475"/>
<accession>A0A385YSF8</accession>
<dbReference type="EMBL" id="CP032418">
    <property type="protein sequence ID" value="AYC29739.1"/>
    <property type="molecule type" value="Genomic_DNA"/>
</dbReference>
<dbReference type="Gene3D" id="3.30.70.1490">
    <property type="entry name" value="Cysteine protease Prp"/>
    <property type="match status" value="1"/>
</dbReference>
<evidence type="ECO:0000313" key="7">
    <source>
        <dbReference type="EMBL" id="AYC29739.1"/>
    </source>
</evidence>
<evidence type="ECO:0000256" key="5">
    <source>
        <dbReference type="ARBA" id="ARBA00044503"/>
    </source>
</evidence>
<protein>
    <recommendedName>
        <fullName evidence="6">Ribosomal processing cysteine protease Prp</fullName>
    </recommendedName>
</protein>
<dbReference type="InterPro" id="IPR036764">
    <property type="entry name" value="Peptidase_Prp_sf"/>
</dbReference>
<organism evidence="7 8">
    <name type="scientific">Paenisporosarcina cavernae</name>
    <dbReference type="NCBI Taxonomy" id="2320858"/>
    <lineage>
        <taxon>Bacteria</taxon>
        <taxon>Bacillati</taxon>
        <taxon>Bacillota</taxon>
        <taxon>Bacilli</taxon>
        <taxon>Bacillales</taxon>
        <taxon>Caryophanaceae</taxon>
        <taxon>Paenisporosarcina</taxon>
    </lineage>
</organism>
<evidence type="ECO:0000256" key="2">
    <source>
        <dbReference type="ARBA" id="ARBA00022670"/>
    </source>
</evidence>
<dbReference type="OrthoDB" id="48998at2"/>
<sequence>MIKVNVTKNQSGLITSFEMSGHANFAVHGSDLVCAAASAVSFGSVNAIASLTKTIPVVKQGQEGGYLFVTLPASLDQEEQEKIQLLLNAMIVSLQTIEHDYGKYIKITFQT</sequence>
<dbReference type="PANTHER" id="PTHR39178">
    <property type="entry name" value="HYPOTHETICAL RIBOSOME-ASSOCIATED PROTEIN"/>
    <property type="match status" value="1"/>
</dbReference>
<proteinExistence type="inferred from homology"/>
<dbReference type="AlphaFoldDB" id="A0A385YSF8"/>
<keyword evidence="3" id="KW-0378">Hydrolase</keyword>
<dbReference type="Proteomes" id="UP000265725">
    <property type="component" value="Chromosome"/>
</dbReference>
<evidence type="ECO:0000256" key="6">
    <source>
        <dbReference type="ARBA" id="ARBA00044538"/>
    </source>
</evidence>
<evidence type="ECO:0000256" key="4">
    <source>
        <dbReference type="ARBA" id="ARBA00022807"/>
    </source>
</evidence>
<keyword evidence="8" id="KW-1185">Reference proteome</keyword>
<dbReference type="GO" id="GO:0006508">
    <property type="term" value="P:proteolysis"/>
    <property type="evidence" value="ECO:0007669"/>
    <property type="project" value="UniProtKB-KW"/>
</dbReference>
<dbReference type="Pfam" id="PF04327">
    <property type="entry name" value="Peptidase_Prp"/>
    <property type="match status" value="1"/>
</dbReference>
<dbReference type="PANTHER" id="PTHR39178:SF1">
    <property type="entry name" value="RIBOSOMAL-PROCESSING CYSTEINE PROTEASE PRP"/>
    <property type="match status" value="1"/>
</dbReference>
<dbReference type="InterPro" id="IPR007422">
    <property type="entry name" value="Peptidase_Prp"/>
</dbReference>
<keyword evidence="1" id="KW-0690">Ribosome biogenesis</keyword>
<evidence type="ECO:0000313" key="8">
    <source>
        <dbReference type="Proteomes" id="UP000265725"/>
    </source>
</evidence>
<dbReference type="GO" id="GO:0042254">
    <property type="term" value="P:ribosome biogenesis"/>
    <property type="evidence" value="ECO:0007669"/>
    <property type="project" value="UniProtKB-KW"/>
</dbReference>
<evidence type="ECO:0000256" key="3">
    <source>
        <dbReference type="ARBA" id="ARBA00022801"/>
    </source>
</evidence>
<name>A0A385YSF8_9BACL</name>
<evidence type="ECO:0000256" key="1">
    <source>
        <dbReference type="ARBA" id="ARBA00022517"/>
    </source>
</evidence>
<keyword evidence="4" id="KW-0788">Thiol protease</keyword>
<dbReference type="NCBIfam" id="NF011126">
    <property type="entry name" value="PRK14553.1-6"/>
    <property type="match status" value="1"/>
</dbReference>
<dbReference type="SUPFAM" id="SSF118010">
    <property type="entry name" value="TM1457-like"/>
    <property type="match status" value="1"/>
</dbReference>
<dbReference type="RefSeq" id="WP_119883477.1">
    <property type="nucleotide sequence ID" value="NZ_CP032418.1"/>
</dbReference>
<gene>
    <name evidence="7" type="ORF">D3873_07475</name>
</gene>
<keyword evidence="2 7" id="KW-0645">Protease</keyword>
<comment type="similarity">
    <text evidence="5">Belongs to the Prp family.</text>
</comment>
<dbReference type="CDD" id="cd16332">
    <property type="entry name" value="Prp-like"/>
    <property type="match status" value="1"/>
</dbReference>
<reference evidence="8" key="1">
    <citation type="submission" date="2018-09" db="EMBL/GenBank/DDBJ databases">
        <authorList>
            <person name="Zhu H."/>
        </authorList>
    </citation>
    <scope>NUCLEOTIDE SEQUENCE [LARGE SCALE GENOMIC DNA]</scope>
    <source>
        <strain evidence="8">K2R23-3</strain>
    </source>
</reference>
<dbReference type="GO" id="GO:0008234">
    <property type="term" value="F:cysteine-type peptidase activity"/>
    <property type="evidence" value="ECO:0007669"/>
    <property type="project" value="UniProtKB-KW"/>
</dbReference>